<organism evidence="3 4">
    <name type="scientific">Dreissena polymorpha</name>
    <name type="common">Zebra mussel</name>
    <name type="synonym">Mytilus polymorpha</name>
    <dbReference type="NCBI Taxonomy" id="45954"/>
    <lineage>
        <taxon>Eukaryota</taxon>
        <taxon>Metazoa</taxon>
        <taxon>Spiralia</taxon>
        <taxon>Lophotrochozoa</taxon>
        <taxon>Mollusca</taxon>
        <taxon>Bivalvia</taxon>
        <taxon>Autobranchia</taxon>
        <taxon>Heteroconchia</taxon>
        <taxon>Euheterodonta</taxon>
        <taxon>Imparidentia</taxon>
        <taxon>Neoheterodontei</taxon>
        <taxon>Myida</taxon>
        <taxon>Dreissenoidea</taxon>
        <taxon>Dreissenidae</taxon>
        <taxon>Dreissena</taxon>
    </lineage>
</organism>
<evidence type="ECO:0000313" key="4">
    <source>
        <dbReference type="Proteomes" id="UP000828390"/>
    </source>
</evidence>
<dbReference type="GO" id="GO:0016020">
    <property type="term" value="C:membrane"/>
    <property type="evidence" value="ECO:0007669"/>
    <property type="project" value="InterPro"/>
</dbReference>
<dbReference type="GO" id="GO:0007156">
    <property type="term" value="P:homophilic cell adhesion via plasma membrane adhesion molecules"/>
    <property type="evidence" value="ECO:0007669"/>
    <property type="project" value="InterPro"/>
</dbReference>
<dbReference type="EMBL" id="JAIWYP010000014">
    <property type="protein sequence ID" value="KAH3708971.1"/>
    <property type="molecule type" value="Genomic_DNA"/>
</dbReference>
<dbReference type="AlphaFoldDB" id="A0A9D3Z157"/>
<keyword evidence="1" id="KW-0106">Calcium</keyword>
<dbReference type="InterPro" id="IPR002126">
    <property type="entry name" value="Cadherin-like_dom"/>
</dbReference>
<keyword evidence="4" id="KW-1185">Reference proteome</keyword>
<dbReference type="Proteomes" id="UP000828390">
    <property type="component" value="Unassembled WGS sequence"/>
</dbReference>
<sequence>MGRTKFLMLKIVAMDIDGQEESTTLNITIMDVDDLPPRFLQKPCDDVTAMCEVTVYRQRLIVIFRCPVK</sequence>
<evidence type="ECO:0000259" key="2">
    <source>
        <dbReference type="PROSITE" id="PS50268"/>
    </source>
</evidence>
<reference evidence="3" key="1">
    <citation type="journal article" date="2019" name="bioRxiv">
        <title>The Genome of the Zebra Mussel, Dreissena polymorpha: A Resource for Invasive Species Research.</title>
        <authorList>
            <person name="McCartney M.A."/>
            <person name="Auch B."/>
            <person name="Kono T."/>
            <person name="Mallez S."/>
            <person name="Zhang Y."/>
            <person name="Obille A."/>
            <person name="Becker A."/>
            <person name="Abrahante J.E."/>
            <person name="Garbe J."/>
            <person name="Badalamenti J.P."/>
            <person name="Herman A."/>
            <person name="Mangelson H."/>
            <person name="Liachko I."/>
            <person name="Sullivan S."/>
            <person name="Sone E.D."/>
            <person name="Koren S."/>
            <person name="Silverstein K.A.T."/>
            <person name="Beckman K.B."/>
            <person name="Gohl D.M."/>
        </authorList>
    </citation>
    <scope>NUCLEOTIDE SEQUENCE</scope>
    <source>
        <strain evidence="3">Duluth1</strain>
        <tissue evidence="3">Whole animal</tissue>
    </source>
</reference>
<feature type="domain" description="Cadherin" evidence="2">
    <location>
        <begin position="9"/>
        <end position="39"/>
    </location>
</feature>
<evidence type="ECO:0000256" key="1">
    <source>
        <dbReference type="PROSITE-ProRule" id="PRU00043"/>
    </source>
</evidence>
<accession>A0A9D3Z157</accession>
<reference evidence="3" key="2">
    <citation type="submission" date="2020-11" db="EMBL/GenBank/DDBJ databases">
        <authorList>
            <person name="McCartney M.A."/>
            <person name="Auch B."/>
            <person name="Kono T."/>
            <person name="Mallez S."/>
            <person name="Becker A."/>
            <person name="Gohl D.M."/>
            <person name="Silverstein K.A.T."/>
            <person name="Koren S."/>
            <person name="Bechman K.B."/>
            <person name="Herman A."/>
            <person name="Abrahante J.E."/>
            <person name="Garbe J."/>
        </authorList>
    </citation>
    <scope>NUCLEOTIDE SEQUENCE</scope>
    <source>
        <strain evidence="3">Duluth1</strain>
        <tissue evidence="3">Whole animal</tissue>
    </source>
</reference>
<dbReference type="PROSITE" id="PS50268">
    <property type="entry name" value="CADHERIN_2"/>
    <property type="match status" value="1"/>
</dbReference>
<evidence type="ECO:0000313" key="3">
    <source>
        <dbReference type="EMBL" id="KAH3708971.1"/>
    </source>
</evidence>
<proteinExistence type="predicted"/>
<gene>
    <name evidence="3" type="ORF">DPMN_068431</name>
</gene>
<protein>
    <recommendedName>
        <fullName evidence="2">Cadherin domain-containing protein</fullName>
    </recommendedName>
</protein>
<name>A0A9D3Z157_DREPO</name>
<comment type="caution">
    <text evidence="3">The sequence shown here is derived from an EMBL/GenBank/DDBJ whole genome shotgun (WGS) entry which is preliminary data.</text>
</comment>
<dbReference type="GO" id="GO:0005509">
    <property type="term" value="F:calcium ion binding"/>
    <property type="evidence" value="ECO:0007669"/>
    <property type="project" value="UniProtKB-UniRule"/>
</dbReference>